<gene>
    <name evidence="2" type="ORF">ACFP71_07415</name>
</gene>
<dbReference type="InterPro" id="IPR011055">
    <property type="entry name" value="Dup_hybrid_motif"/>
</dbReference>
<dbReference type="RefSeq" id="WP_204809382.1">
    <property type="nucleotide sequence ID" value="NZ_BAAAIY010000003.1"/>
</dbReference>
<dbReference type="EC" id="3.4.24.-" evidence="2"/>
<reference evidence="3" key="1">
    <citation type="journal article" date="2019" name="Int. J. Syst. Evol. Microbiol.">
        <title>The Global Catalogue of Microorganisms (GCM) 10K type strain sequencing project: providing services to taxonomists for standard genome sequencing and annotation.</title>
        <authorList>
            <consortium name="The Broad Institute Genomics Platform"/>
            <consortium name="The Broad Institute Genome Sequencing Center for Infectious Disease"/>
            <person name="Wu L."/>
            <person name="Ma J."/>
        </authorList>
    </citation>
    <scope>NUCLEOTIDE SEQUENCE [LARGE SCALE GENOMIC DNA]</scope>
    <source>
        <strain evidence="3">CCUG 47105</strain>
    </source>
</reference>
<evidence type="ECO:0000313" key="3">
    <source>
        <dbReference type="Proteomes" id="UP001596305"/>
    </source>
</evidence>
<proteinExistence type="predicted"/>
<evidence type="ECO:0000259" key="1">
    <source>
        <dbReference type="Pfam" id="PF01551"/>
    </source>
</evidence>
<dbReference type="Gene3D" id="2.70.70.10">
    <property type="entry name" value="Glucose Permease (Domain IIA)"/>
    <property type="match status" value="1"/>
</dbReference>
<protein>
    <submittedName>
        <fullName evidence="2">M23 family metallopeptidase</fullName>
        <ecNumber evidence="2">3.4.24.-</ecNumber>
    </submittedName>
</protein>
<evidence type="ECO:0000313" key="2">
    <source>
        <dbReference type="EMBL" id="MFC6424647.1"/>
    </source>
</evidence>
<feature type="domain" description="M23ase beta-sheet core" evidence="1">
    <location>
        <begin position="27"/>
        <end position="121"/>
    </location>
</feature>
<name>A0ABW1X7N6_9CELL</name>
<comment type="caution">
    <text evidence="2">The sequence shown here is derived from an EMBL/GenBank/DDBJ whole genome shotgun (WGS) entry which is preliminary data.</text>
</comment>
<dbReference type="EMBL" id="JBHSTM010000004">
    <property type="protein sequence ID" value="MFC6424647.1"/>
    <property type="molecule type" value="Genomic_DNA"/>
</dbReference>
<dbReference type="Proteomes" id="UP001596305">
    <property type="component" value="Unassembled WGS sequence"/>
</dbReference>
<dbReference type="SUPFAM" id="SSF51261">
    <property type="entry name" value="Duplicated hybrid motif"/>
    <property type="match status" value="1"/>
</dbReference>
<dbReference type="InterPro" id="IPR050570">
    <property type="entry name" value="Cell_wall_metabolism_enzyme"/>
</dbReference>
<dbReference type="GO" id="GO:0016787">
    <property type="term" value="F:hydrolase activity"/>
    <property type="evidence" value="ECO:0007669"/>
    <property type="project" value="UniProtKB-KW"/>
</dbReference>
<keyword evidence="2" id="KW-0378">Hydrolase</keyword>
<dbReference type="Pfam" id="PF01551">
    <property type="entry name" value="Peptidase_M23"/>
    <property type="match status" value="1"/>
</dbReference>
<dbReference type="CDD" id="cd12797">
    <property type="entry name" value="M23_peptidase"/>
    <property type="match status" value="1"/>
</dbReference>
<sequence>MWVNPAVGRITSPYGMRTHPITGEYTLHAGTDIGAPAGAPVWAAADGTVAASGFDPGGGNMIRIAHPGGIETWYLHLTASLVTKGATVTARQQIATAGATGNATGPHLHFETRVGGTPQDPVPFMTARGITLGVGTPTPPTPNPGGFLMTLTETQQQQIYDVLLGPNGSQKMTDMMPFGQNLPTSIATSRNALQELLDRTAPVMRGVPIALRQEIADTKTAVLAIKAHLGI</sequence>
<dbReference type="InterPro" id="IPR016047">
    <property type="entry name" value="M23ase_b-sheet_dom"/>
</dbReference>
<keyword evidence="3" id="KW-1185">Reference proteome</keyword>
<accession>A0ABW1X7N6</accession>
<dbReference type="PANTHER" id="PTHR21666:SF270">
    <property type="entry name" value="MUREIN HYDROLASE ACTIVATOR ENVC"/>
    <property type="match status" value="1"/>
</dbReference>
<organism evidence="2 3">
    <name type="scientific">Oerskovia paurometabola</name>
    <dbReference type="NCBI Taxonomy" id="162170"/>
    <lineage>
        <taxon>Bacteria</taxon>
        <taxon>Bacillati</taxon>
        <taxon>Actinomycetota</taxon>
        <taxon>Actinomycetes</taxon>
        <taxon>Micrococcales</taxon>
        <taxon>Cellulomonadaceae</taxon>
        <taxon>Oerskovia</taxon>
    </lineage>
</organism>
<dbReference type="PANTHER" id="PTHR21666">
    <property type="entry name" value="PEPTIDASE-RELATED"/>
    <property type="match status" value="1"/>
</dbReference>